<accession>A0ABN6XXM1</accession>
<dbReference type="InterPro" id="IPR036291">
    <property type="entry name" value="NAD(P)-bd_dom_sf"/>
</dbReference>
<sequence length="237" mass="24729">MSLSESRVLLVGGTSGLGLATAKALEAHGAVPIVASRNPESVRRALEELTYAEGITVDPTNEENLQDLVGRVGDFDHLVYTAGEPLALVPLADLTSERIATFLQTRLLGAVATVRAFAPHLRLGGSITLVTGTAAERPGAGWALGAIVCGAVVSLTRQLAIELAPIRVNAVMPGVTRSPLWSGFSEAEQDAMFESMSGLPLGRAGEVDDVARAFVYAMEQQYATGTILTVDGGSMLV</sequence>
<dbReference type="InterPro" id="IPR051122">
    <property type="entry name" value="SDR_DHRS6-like"/>
</dbReference>
<dbReference type="PANTHER" id="PTHR43477">
    <property type="entry name" value="DIHYDROANTICAPSIN 7-DEHYDROGENASE"/>
    <property type="match status" value="1"/>
</dbReference>
<organism evidence="3 4">
    <name type="scientific">Frondihabitans sucicola</name>
    <dbReference type="NCBI Taxonomy" id="1268041"/>
    <lineage>
        <taxon>Bacteria</taxon>
        <taxon>Bacillati</taxon>
        <taxon>Actinomycetota</taxon>
        <taxon>Actinomycetes</taxon>
        <taxon>Micrococcales</taxon>
        <taxon>Microbacteriaceae</taxon>
        <taxon>Frondihabitans</taxon>
    </lineage>
</organism>
<dbReference type="CDD" id="cd11731">
    <property type="entry name" value="Lin1944_like_SDR_c"/>
    <property type="match status" value="1"/>
</dbReference>
<dbReference type="RefSeq" id="WP_286346449.1">
    <property type="nucleotide sequence ID" value="NZ_AP027732.1"/>
</dbReference>
<dbReference type="Pfam" id="PF13561">
    <property type="entry name" value="adh_short_C2"/>
    <property type="match status" value="1"/>
</dbReference>
<dbReference type="EMBL" id="AP027732">
    <property type="protein sequence ID" value="BDZ49723.1"/>
    <property type="molecule type" value="Genomic_DNA"/>
</dbReference>
<dbReference type="Gene3D" id="3.40.50.720">
    <property type="entry name" value="NAD(P)-binding Rossmann-like Domain"/>
    <property type="match status" value="1"/>
</dbReference>
<reference evidence="4" key="1">
    <citation type="journal article" date="2019" name="Int. J. Syst. Evol. Microbiol.">
        <title>The Global Catalogue of Microorganisms (GCM) 10K type strain sequencing project: providing services to taxonomists for standard genome sequencing and annotation.</title>
        <authorList>
            <consortium name="The Broad Institute Genomics Platform"/>
            <consortium name="The Broad Institute Genome Sequencing Center for Infectious Disease"/>
            <person name="Wu L."/>
            <person name="Ma J."/>
        </authorList>
    </citation>
    <scope>NUCLEOTIDE SEQUENCE [LARGE SCALE GENOMIC DNA]</scope>
    <source>
        <strain evidence="4">NBRC 108728</strain>
    </source>
</reference>
<evidence type="ECO:0000313" key="4">
    <source>
        <dbReference type="Proteomes" id="UP001321486"/>
    </source>
</evidence>
<keyword evidence="2" id="KW-0560">Oxidoreductase</keyword>
<dbReference type="Proteomes" id="UP001321486">
    <property type="component" value="Chromosome"/>
</dbReference>
<dbReference type="SUPFAM" id="SSF51735">
    <property type="entry name" value="NAD(P)-binding Rossmann-fold domains"/>
    <property type="match status" value="1"/>
</dbReference>
<proteinExistence type="inferred from homology"/>
<protein>
    <submittedName>
        <fullName evidence="3">Short-chain dehydrogenase</fullName>
    </submittedName>
</protein>
<evidence type="ECO:0000313" key="3">
    <source>
        <dbReference type="EMBL" id="BDZ49723.1"/>
    </source>
</evidence>
<gene>
    <name evidence="3" type="ORF">GCM10025867_19640</name>
</gene>
<evidence type="ECO:0000256" key="1">
    <source>
        <dbReference type="ARBA" id="ARBA00006484"/>
    </source>
</evidence>
<dbReference type="InterPro" id="IPR002347">
    <property type="entry name" value="SDR_fam"/>
</dbReference>
<keyword evidence="4" id="KW-1185">Reference proteome</keyword>
<dbReference type="PANTHER" id="PTHR43477:SF1">
    <property type="entry name" value="DIHYDROANTICAPSIN 7-DEHYDROGENASE"/>
    <property type="match status" value="1"/>
</dbReference>
<name>A0ABN6XXM1_9MICO</name>
<dbReference type="PRINTS" id="PR00081">
    <property type="entry name" value="GDHRDH"/>
</dbReference>
<evidence type="ECO:0000256" key="2">
    <source>
        <dbReference type="ARBA" id="ARBA00023002"/>
    </source>
</evidence>
<comment type="similarity">
    <text evidence="1">Belongs to the short-chain dehydrogenases/reductases (SDR) family.</text>
</comment>